<dbReference type="EMBL" id="ML208420">
    <property type="protein sequence ID" value="TFK65943.1"/>
    <property type="molecule type" value="Genomic_DNA"/>
</dbReference>
<dbReference type="Proteomes" id="UP000308600">
    <property type="component" value="Unassembled WGS sequence"/>
</dbReference>
<sequence length="271" mass="29400">MTTEGKVDNRWIPLESNPEVFNKWSKQAGLNVSQERFGDIYGLDDDLLAMVPQPVIAVILLFPVSEPLAKARKEEDEQIAKDGQPKIDPTILWIKQTIGNACGTMGLIHTLANSGATLTPASPIAKFIAECQDKTPQERAKLLETTPLFASIHAETASGGQTAVPTNLDTDLHFTCFVTAPEAEFRERAKKVTSGEVVETPPVEGEAAQGTGMRLVELDGDRNGPIDRGEITDFLKDVAKVVKEKYLPHSSSMQFSMLALAPPEFGIIASS</sequence>
<evidence type="ECO:0000313" key="1">
    <source>
        <dbReference type="EMBL" id="TFK65943.1"/>
    </source>
</evidence>
<evidence type="ECO:0000313" key="2">
    <source>
        <dbReference type="Proteomes" id="UP000308600"/>
    </source>
</evidence>
<gene>
    <name evidence="1" type="ORF">BDN72DRAFT_962122</name>
</gene>
<name>A0ACD3AJ64_9AGAR</name>
<organism evidence="1 2">
    <name type="scientific">Pluteus cervinus</name>
    <dbReference type="NCBI Taxonomy" id="181527"/>
    <lineage>
        <taxon>Eukaryota</taxon>
        <taxon>Fungi</taxon>
        <taxon>Dikarya</taxon>
        <taxon>Basidiomycota</taxon>
        <taxon>Agaricomycotina</taxon>
        <taxon>Agaricomycetes</taxon>
        <taxon>Agaricomycetidae</taxon>
        <taxon>Agaricales</taxon>
        <taxon>Pluteineae</taxon>
        <taxon>Pluteaceae</taxon>
        <taxon>Pluteus</taxon>
    </lineage>
</organism>
<protein>
    <submittedName>
        <fullName evidence="1">Peptidase C12, ubiquitin carboxyl-terminal hydrolase 1</fullName>
    </submittedName>
</protein>
<reference evidence="1 2" key="1">
    <citation type="journal article" date="2019" name="Nat. Ecol. Evol.">
        <title>Megaphylogeny resolves global patterns of mushroom evolution.</title>
        <authorList>
            <person name="Varga T."/>
            <person name="Krizsan K."/>
            <person name="Foldi C."/>
            <person name="Dima B."/>
            <person name="Sanchez-Garcia M."/>
            <person name="Sanchez-Ramirez S."/>
            <person name="Szollosi G.J."/>
            <person name="Szarkandi J.G."/>
            <person name="Papp V."/>
            <person name="Albert L."/>
            <person name="Andreopoulos W."/>
            <person name="Angelini C."/>
            <person name="Antonin V."/>
            <person name="Barry K.W."/>
            <person name="Bougher N.L."/>
            <person name="Buchanan P."/>
            <person name="Buyck B."/>
            <person name="Bense V."/>
            <person name="Catcheside P."/>
            <person name="Chovatia M."/>
            <person name="Cooper J."/>
            <person name="Damon W."/>
            <person name="Desjardin D."/>
            <person name="Finy P."/>
            <person name="Geml J."/>
            <person name="Haridas S."/>
            <person name="Hughes K."/>
            <person name="Justo A."/>
            <person name="Karasinski D."/>
            <person name="Kautmanova I."/>
            <person name="Kiss B."/>
            <person name="Kocsube S."/>
            <person name="Kotiranta H."/>
            <person name="LaButti K.M."/>
            <person name="Lechner B.E."/>
            <person name="Liimatainen K."/>
            <person name="Lipzen A."/>
            <person name="Lukacs Z."/>
            <person name="Mihaltcheva S."/>
            <person name="Morgado L.N."/>
            <person name="Niskanen T."/>
            <person name="Noordeloos M.E."/>
            <person name="Ohm R.A."/>
            <person name="Ortiz-Santana B."/>
            <person name="Ovrebo C."/>
            <person name="Racz N."/>
            <person name="Riley R."/>
            <person name="Savchenko A."/>
            <person name="Shiryaev A."/>
            <person name="Soop K."/>
            <person name="Spirin V."/>
            <person name="Szebenyi C."/>
            <person name="Tomsovsky M."/>
            <person name="Tulloss R.E."/>
            <person name="Uehling J."/>
            <person name="Grigoriev I.V."/>
            <person name="Vagvolgyi C."/>
            <person name="Papp T."/>
            <person name="Martin F.M."/>
            <person name="Miettinen O."/>
            <person name="Hibbett D.S."/>
            <person name="Nagy L.G."/>
        </authorList>
    </citation>
    <scope>NUCLEOTIDE SEQUENCE [LARGE SCALE GENOMIC DNA]</scope>
    <source>
        <strain evidence="1 2">NL-1719</strain>
    </source>
</reference>
<proteinExistence type="predicted"/>
<keyword evidence="1" id="KW-0378">Hydrolase</keyword>
<accession>A0ACD3AJ64</accession>
<keyword evidence="2" id="KW-1185">Reference proteome</keyword>